<feature type="domain" description="Xylanolytic transcriptional activator regulatory" evidence="9">
    <location>
        <begin position="341"/>
        <end position="418"/>
    </location>
</feature>
<gene>
    <name evidence="10" type="ORF">S7711_06659</name>
</gene>
<keyword evidence="11" id="KW-1185">Reference proteome</keyword>
<name>A0A084BB28_STACB</name>
<dbReference type="InterPro" id="IPR007219">
    <property type="entry name" value="XnlR_reg_dom"/>
</dbReference>
<evidence type="ECO:0000313" key="11">
    <source>
        <dbReference type="Proteomes" id="UP000028045"/>
    </source>
</evidence>
<dbReference type="GO" id="GO:0043565">
    <property type="term" value="F:sequence-specific DNA binding"/>
    <property type="evidence" value="ECO:0007669"/>
    <property type="project" value="TreeGrafter"/>
</dbReference>
<feature type="region of interest" description="Disordered" evidence="8">
    <location>
        <begin position="226"/>
        <end position="251"/>
    </location>
</feature>
<reference evidence="10 11" key="1">
    <citation type="journal article" date="2014" name="BMC Genomics">
        <title>Comparative genome sequencing reveals chemotype-specific gene clusters in the toxigenic black mold Stachybotrys.</title>
        <authorList>
            <person name="Semeiks J."/>
            <person name="Borek D."/>
            <person name="Otwinowski Z."/>
            <person name="Grishin N.V."/>
        </authorList>
    </citation>
    <scope>NUCLEOTIDE SEQUENCE [LARGE SCALE GENOMIC DNA]</scope>
    <source>
        <strain evidence="11">CBS 109288 / IBT 7711</strain>
    </source>
</reference>
<dbReference type="PANTHER" id="PTHR47782">
    <property type="entry name" value="ZN(II)2CYS6 TRANSCRIPTION FACTOR (EUROFUNG)-RELATED"/>
    <property type="match status" value="1"/>
</dbReference>
<proteinExistence type="predicted"/>
<dbReference type="Gene3D" id="4.10.240.10">
    <property type="entry name" value="Zn(2)-C6 fungal-type DNA-binding domain"/>
    <property type="match status" value="1"/>
</dbReference>
<evidence type="ECO:0000256" key="1">
    <source>
        <dbReference type="ARBA" id="ARBA00004123"/>
    </source>
</evidence>
<dbReference type="InterPro" id="IPR036864">
    <property type="entry name" value="Zn2-C6_fun-type_DNA-bd_sf"/>
</dbReference>
<evidence type="ECO:0000256" key="8">
    <source>
        <dbReference type="SAM" id="MobiDB-lite"/>
    </source>
</evidence>
<dbReference type="Pfam" id="PF04082">
    <property type="entry name" value="Fungal_trans"/>
    <property type="match status" value="1"/>
</dbReference>
<accession>A0A084BB28</accession>
<dbReference type="PANTHER" id="PTHR47782:SF1">
    <property type="entry name" value="PYRIMIDINE PATHWAY REGULATORY PROTEIN 1"/>
    <property type="match status" value="1"/>
</dbReference>
<dbReference type="Proteomes" id="UP000028045">
    <property type="component" value="Unassembled WGS sequence"/>
</dbReference>
<sequence length="710" mass="79031">MKCDRQLPSCSQCVTAKSTCTGISANAATDVPRSIVQHLESEIALLETALVQDGRLDMDVVQASDILLQMPSTLAQTQLLQDQPNDGAWPEVQQPRSRSLRARILSGKPLQDVVSATLPHGSDATYLLSRVRMGMTPSTAQVGDRGRSAAATAMSNNTSSAANKGSSKNILLNANVLGSIPPDIVQRLMRKYLNTIQQDSPFLVASMVVQQFENVKQVIEWQASQVHGEQHQQPRAMGEEHSREQQVQAQPSSNPPVMHCLQVLPSHDFLVVYLILAISVTLGSANNKTHEEHCMSLSMSLFEEGIQHFSSLSSFPSDIAWLQVILLLLLYATIFPRSANVWVLSGSAMRACLELGLHRELPDDEICSSANSEICDLRRRVFWAAYCMDRSICSALQRPLSTPDAAINTRLPILNGDNETMLGSITYYRLLSEMLHVHFQREKTPNHLSWDEWLADMESRLRAWYRRHGHTTSGGGGSASHDHEMTAFDMARGLMILHRPSPCVPYPEPNSLLVAFEAAATAARINKEHIRAGFFRRPWLSAHHTIEAATVVLFCLRHGAAAIMQRFTATQVFEMTKLFTGNLLLIAGQGWPEVSVYASVYERLLGPLLERFFLGRQDLSEAFGPAQDAELMRLLYPGPAQLEKLRFGWRQPQQEEDTGHPFDFYLSSLEDDDLWGGIGLGFPGGEGREDGQRWEWMDVHGIDLDFRVPG</sequence>
<dbReference type="HOGENOM" id="CLU_018404_0_0_1"/>
<dbReference type="GO" id="GO:0045944">
    <property type="term" value="P:positive regulation of transcription by RNA polymerase II"/>
    <property type="evidence" value="ECO:0007669"/>
    <property type="project" value="TreeGrafter"/>
</dbReference>
<feature type="compositionally biased region" description="Basic and acidic residues" evidence="8">
    <location>
        <begin position="228"/>
        <end position="244"/>
    </location>
</feature>
<dbReference type="GO" id="GO:0000981">
    <property type="term" value="F:DNA-binding transcription factor activity, RNA polymerase II-specific"/>
    <property type="evidence" value="ECO:0007669"/>
    <property type="project" value="InterPro"/>
</dbReference>
<protein>
    <recommendedName>
        <fullName evidence="9">Xylanolytic transcriptional activator regulatory domain-containing protein</fullName>
    </recommendedName>
</protein>
<keyword evidence="2" id="KW-0479">Metal-binding</keyword>
<evidence type="ECO:0000256" key="2">
    <source>
        <dbReference type="ARBA" id="ARBA00022723"/>
    </source>
</evidence>
<keyword evidence="6" id="KW-0804">Transcription</keyword>
<dbReference type="AlphaFoldDB" id="A0A084BB28"/>
<dbReference type="CDD" id="cd00067">
    <property type="entry name" value="GAL4"/>
    <property type="match status" value="1"/>
</dbReference>
<keyword evidence="7" id="KW-0539">Nucleus</keyword>
<evidence type="ECO:0000256" key="7">
    <source>
        <dbReference type="ARBA" id="ARBA00023242"/>
    </source>
</evidence>
<comment type="subcellular location">
    <subcellularLocation>
        <location evidence="1">Nucleus</location>
    </subcellularLocation>
</comment>
<dbReference type="InterPro" id="IPR052202">
    <property type="entry name" value="Yeast_MetPath_Reg"/>
</dbReference>
<dbReference type="EMBL" id="KL647490">
    <property type="protein sequence ID" value="KEY74757.1"/>
    <property type="molecule type" value="Genomic_DNA"/>
</dbReference>
<dbReference type="GO" id="GO:0006351">
    <property type="term" value="P:DNA-templated transcription"/>
    <property type="evidence" value="ECO:0007669"/>
    <property type="project" value="InterPro"/>
</dbReference>
<dbReference type="SMART" id="SM00906">
    <property type="entry name" value="Fungal_trans"/>
    <property type="match status" value="1"/>
</dbReference>
<dbReference type="InterPro" id="IPR001138">
    <property type="entry name" value="Zn2Cys6_DnaBD"/>
</dbReference>
<organism evidence="10 11">
    <name type="scientific">Stachybotrys chartarum (strain CBS 109288 / IBT 7711)</name>
    <name type="common">Toxic black mold</name>
    <name type="synonym">Stilbospora chartarum</name>
    <dbReference type="NCBI Taxonomy" id="1280523"/>
    <lineage>
        <taxon>Eukaryota</taxon>
        <taxon>Fungi</taxon>
        <taxon>Dikarya</taxon>
        <taxon>Ascomycota</taxon>
        <taxon>Pezizomycotina</taxon>
        <taxon>Sordariomycetes</taxon>
        <taxon>Hypocreomycetidae</taxon>
        <taxon>Hypocreales</taxon>
        <taxon>Stachybotryaceae</taxon>
        <taxon>Stachybotrys</taxon>
    </lineage>
</organism>
<evidence type="ECO:0000256" key="5">
    <source>
        <dbReference type="ARBA" id="ARBA00023125"/>
    </source>
</evidence>
<dbReference type="CDD" id="cd12148">
    <property type="entry name" value="fungal_TF_MHR"/>
    <property type="match status" value="1"/>
</dbReference>
<evidence type="ECO:0000256" key="4">
    <source>
        <dbReference type="ARBA" id="ARBA00023015"/>
    </source>
</evidence>
<dbReference type="OrthoDB" id="25921at2759"/>
<evidence type="ECO:0000259" key="9">
    <source>
        <dbReference type="SMART" id="SM00906"/>
    </source>
</evidence>
<dbReference type="GO" id="GO:0005634">
    <property type="term" value="C:nucleus"/>
    <property type="evidence" value="ECO:0007669"/>
    <property type="project" value="UniProtKB-SubCell"/>
</dbReference>
<keyword evidence="3" id="KW-0862">Zinc</keyword>
<evidence type="ECO:0000256" key="6">
    <source>
        <dbReference type="ARBA" id="ARBA00023163"/>
    </source>
</evidence>
<keyword evidence="4" id="KW-0805">Transcription regulation</keyword>
<dbReference type="GO" id="GO:0008270">
    <property type="term" value="F:zinc ion binding"/>
    <property type="evidence" value="ECO:0007669"/>
    <property type="project" value="InterPro"/>
</dbReference>
<evidence type="ECO:0000313" key="10">
    <source>
        <dbReference type="EMBL" id="KEY74757.1"/>
    </source>
</evidence>
<evidence type="ECO:0000256" key="3">
    <source>
        <dbReference type="ARBA" id="ARBA00022833"/>
    </source>
</evidence>
<keyword evidence="5" id="KW-0238">DNA-binding</keyword>